<dbReference type="AlphaFoldDB" id="N1VP95"/>
<dbReference type="EMBL" id="AOGW02000018">
    <property type="protein sequence ID" value="EMY60263.1"/>
    <property type="molecule type" value="Genomic_DNA"/>
</dbReference>
<proteinExistence type="predicted"/>
<evidence type="ECO:0000313" key="1">
    <source>
        <dbReference type="EMBL" id="EMY60263.1"/>
    </source>
</evidence>
<dbReference type="Proteomes" id="UP000012371">
    <property type="component" value="Unassembled WGS sequence"/>
</dbReference>
<name>N1VP95_9LEPT</name>
<dbReference type="RefSeq" id="WP_002975509.1">
    <property type="nucleotide sequence ID" value="NZ_AOGW02000018.1"/>
</dbReference>
<dbReference type="SUPFAM" id="SSF51126">
    <property type="entry name" value="Pectin lyase-like"/>
    <property type="match status" value="1"/>
</dbReference>
<evidence type="ECO:0008006" key="3">
    <source>
        <dbReference type="Google" id="ProtNLM"/>
    </source>
</evidence>
<organism evidence="1 2">
    <name type="scientific">Leptospira terpstrae serovar Hualin str. LT 11-33 = ATCC 700639</name>
    <dbReference type="NCBI Taxonomy" id="1257025"/>
    <lineage>
        <taxon>Bacteria</taxon>
        <taxon>Pseudomonadati</taxon>
        <taxon>Spirochaetota</taxon>
        <taxon>Spirochaetia</taxon>
        <taxon>Leptospirales</taxon>
        <taxon>Leptospiraceae</taxon>
        <taxon>Leptospira</taxon>
    </lineage>
</organism>
<keyword evidence="2" id="KW-1185">Reference proteome</keyword>
<accession>N1VP95</accession>
<reference evidence="1" key="1">
    <citation type="submission" date="2013-03" db="EMBL/GenBank/DDBJ databases">
        <authorList>
            <person name="Harkins D.M."/>
            <person name="Durkin A.S."/>
            <person name="Brinkac L.M."/>
            <person name="Haft D.H."/>
            <person name="Selengut J.D."/>
            <person name="Sanka R."/>
            <person name="DePew J."/>
            <person name="Purushe J."/>
            <person name="Hartskeerl R.A."/>
            <person name="Ahmed A."/>
            <person name="van der Linden H."/>
            <person name="Goris M.G.A."/>
            <person name="Vinetz J.M."/>
            <person name="Sutton G.G."/>
            <person name="Nierman W.C."/>
            <person name="Fouts D.E."/>
        </authorList>
    </citation>
    <scope>NUCLEOTIDE SEQUENCE [LARGE SCALE GENOMIC DNA]</scope>
    <source>
        <strain evidence="1">LT 11-33</strain>
    </source>
</reference>
<protein>
    <recommendedName>
        <fullName evidence="3">PF07602 family protein</fullName>
    </recommendedName>
</protein>
<dbReference type="Gene3D" id="2.160.20.10">
    <property type="entry name" value="Single-stranded right-handed beta-helix, Pectin lyase-like"/>
    <property type="match status" value="1"/>
</dbReference>
<dbReference type="STRING" id="1257025.LEP1GSC203_0826"/>
<sequence length="494" mass="51482">MRKYRKIPKVSFLFIFVLLFLQFHCLLNPIVRELLDLDPTQKNDKLKQLSLLLGFYGSPTATITPSLGNVILANTNIRIVFSRSMVPDSFSATLGSKLTPVWSDSYSANDTVVLSGPIPVGTYSFILEATDSLGIHITPVIGNYTVLSSNTNLYYVSPSGNDGNSGTSPGNTKLSISSAVSAATPPAAIFVSEGTYLVNSGLGTQINLVNLVSLYGGFSTDFLNRNSSVYIARIVDTATASADSITVSAGATITTSTVVDGFTIRGASNANAPTASIAFNCFSGSPTITNNRLEGGTVSNAISVAIFLSTSSAIISNNTIQGGTSTATGTFGVFVQDSSSPTVAYNTIYGGIANDSSHGIYNSPHANTPTIIFNSIDGGTGSFSYAFNTSHPSNSIVTNNILNAGSGNTSYAIYQGAGAGDVGNYQFNTLFTSGGNIRYCLFENGGSSPITFNGNRLFSCPTALYYDNASNAINDIGTVNGGTLGGATYSGNYE</sequence>
<comment type="caution">
    <text evidence="1">The sequence shown here is derived from an EMBL/GenBank/DDBJ whole genome shotgun (WGS) entry which is preliminary data.</text>
</comment>
<dbReference type="OrthoDB" id="319266at2"/>
<evidence type="ECO:0000313" key="2">
    <source>
        <dbReference type="Proteomes" id="UP000012371"/>
    </source>
</evidence>
<dbReference type="InterPro" id="IPR012334">
    <property type="entry name" value="Pectin_lyas_fold"/>
</dbReference>
<gene>
    <name evidence="1" type="ORF">LEP1GSC203_0826</name>
</gene>
<dbReference type="InterPro" id="IPR011050">
    <property type="entry name" value="Pectin_lyase_fold/virulence"/>
</dbReference>